<evidence type="ECO:0000259" key="2">
    <source>
        <dbReference type="Pfam" id="PF22763"/>
    </source>
</evidence>
<accession>A0ABV9FLM9</accession>
<dbReference type="Pfam" id="PF22763">
    <property type="entry name" value="NrS1-1_pol-like_HBD"/>
    <property type="match status" value="1"/>
</dbReference>
<dbReference type="EMBL" id="JBHSEP010000035">
    <property type="protein sequence ID" value="MFC4601973.1"/>
    <property type="molecule type" value="Genomic_DNA"/>
</dbReference>
<dbReference type="InterPro" id="IPR025048">
    <property type="entry name" value="DUF3987"/>
</dbReference>
<keyword evidence="4" id="KW-1185">Reference proteome</keyword>
<feature type="coiled-coil region" evidence="1">
    <location>
        <begin position="424"/>
        <end position="451"/>
    </location>
</feature>
<feature type="domain" description="NrS-1 polymerase-like HBD" evidence="2">
    <location>
        <begin position="238"/>
        <end position="296"/>
    </location>
</feature>
<evidence type="ECO:0000313" key="4">
    <source>
        <dbReference type="Proteomes" id="UP001596028"/>
    </source>
</evidence>
<dbReference type="InterPro" id="IPR054468">
    <property type="entry name" value="NrSPol-like_HBD"/>
</dbReference>
<sequence>MNFDYNNIPTSLKELDQWVLWKFVEGEKKPAKVPCNIYGVPSDPHDVQNQMSFQQAIDVLLSSQAGRFDGIGFVFKEGGGLTGIDLDKCIDPDTGAIDARAEEIITNMDSYTEFSVSGTGFHIIVKGKIPGKRSRKDKIEMYDSKRFFVVTGDVVGEPKEVMERQSELNSLYKQLFPEPAERGHSSKPLVVKQGEGQLNALTDAEILEKLFREPKGAKWKQLYQQGWSKVLTPKYPSQSEADSALAFKLAFYTDDSEQIERIMDNSALGKREKWGNRADYRDKVITNALDMQIEKYSGYKQHILRSNKLSNAPIDNEDAEEYPEIAPFEDFAAPEFPVNIFPDWLRDYVKALAIFSQTPVDLAAMMALVSISVAVQRRFKLEVYDGYVEPLCLYAIVALPPASRKSAVFSEVIAPIQAYEAELREEMSEAIAQRKVEIDTLKAEYSNALKELKKGTLSDQSRLVEIQRKLDSTKELFPPQLVKQDITAEKLITDMSVNHNRMGVLSPEGGVLDIIAGLYSGSKTNVDIFLKGHSSEDYAYDRKNGGSIYLKTATISVGLTVQNDHLHRILSESALAGRGLLARFLYAVPNSPMGTRVPRSTPVPRSIREKYNANMKNLLTRKPTVPVENNASSKKLVELVMNAVQGEQYNEEEPTQILHLSEEAKLVYDQVFKKIEPRLDPEQSDLTSDMQFWAGKLAGQLMRIAGLLHMAEHADKDELPEEVSASTVEAASRLLEYFFAHMIKAFGKATESVHTEKQKMILQALKKAQGHETSIKWHTRSKIWNLLKRKWYKKVRHMEKDLKELEDRGYLLSHRVERHGAGRDAVYFALSPKATNISTM</sequence>
<evidence type="ECO:0000256" key="1">
    <source>
        <dbReference type="SAM" id="Coils"/>
    </source>
</evidence>
<comment type="caution">
    <text evidence="3">The sequence shown here is derived from an EMBL/GenBank/DDBJ whole genome shotgun (WGS) entry which is preliminary data.</text>
</comment>
<dbReference type="Pfam" id="PF13148">
    <property type="entry name" value="DUF3987"/>
    <property type="match status" value="1"/>
</dbReference>
<proteinExistence type="predicted"/>
<dbReference type="RefSeq" id="WP_378102811.1">
    <property type="nucleotide sequence ID" value="NZ_JBHSEP010000035.1"/>
</dbReference>
<keyword evidence="1" id="KW-0175">Coiled coil</keyword>
<gene>
    <name evidence="3" type="ORF">ACFO3S_27300</name>
</gene>
<protein>
    <submittedName>
        <fullName evidence="3">DUF3987 domain-containing protein</fullName>
    </submittedName>
</protein>
<dbReference type="Proteomes" id="UP001596028">
    <property type="component" value="Unassembled WGS sequence"/>
</dbReference>
<evidence type="ECO:0000313" key="3">
    <source>
        <dbReference type="EMBL" id="MFC4601973.1"/>
    </source>
</evidence>
<name>A0ABV9FLM9_9BACL</name>
<reference evidence="4" key="1">
    <citation type="journal article" date="2019" name="Int. J. Syst. Evol. Microbiol.">
        <title>The Global Catalogue of Microorganisms (GCM) 10K type strain sequencing project: providing services to taxonomists for standard genome sequencing and annotation.</title>
        <authorList>
            <consortium name="The Broad Institute Genomics Platform"/>
            <consortium name="The Broad Institute Genome Sequencing Center for Infectious Disease"/>
            <person name="Wu L."/>
            <person name="Ma J."/>
        </authorList>
    </citation>
    <scope>NUCLEOTIDE SEQUENCE [LARGE SCALE GENOMIC DNA]</scope>
    <source>
        <strain evidence="4">CCUG 49571</strain>
    </source>
</reference>
<organism evidence="3 4">
    <name type="scientific">Cohnella hongkongensis</name>
    <dbReference type="NCBI Taxonomy" id="178337"/>
    <lineage>
        <taxon>Bacteria</taxon>
        <taxon>Bacillati</taxon>
        <taxon>Bacillota</taxon>
        <taxon>Bacilli</taxon>
        <taxon>Bacillales</taxon>
        <taxon>Paenibacillaceae</taxon>
        <taxon>Cohnella</taxon>
    </lineage>
</organism>